<keyword evidence="4" id="KW-1185">Reference proteome</keyword>
<evidence type="ECO:0000256" key="2">
    <source>
        <dbReference type="SAM" id="Phobius"/>
    </source>
</evidence>
<feature type="transmembrane region" description="Helical" evidence="2">
    <location>
        <begin position="50"/>
        <end position="72"/>
    </location>
</feature>
<dbReference type="Proteomes" id="UP000799428">
    <property type="component" value="Unassembled WGS sequence"/>
</dbReference>
<sequence>MPQRTTVDRVVMAPATSSSPTRPLQIVSTSSLESQSSASPDHAFTEWLRFLRLMFFGILVFAAFVLAIYLLAQLKGYLPKVWTIPTREISTHGFETT</sequence>
<dbReference type="AlphaFoldDB" id="A0A6G1KF98"/>
<protein>
    <submittedName>
        <fullName evidence="3">Uncharacterized protein</fullName>
    </submittedName>
</protein>
<reference evidence="3" key="1">
    <citation type="journal article" date="2020" name="Stud. Mycol.">
        <title>101 Dothideomycetes genomes: a test case for predicting lifestyles and emergence of pathogens.</title>
        <authorList>
            <person name="Haridas S."/>
            <person name="Albert R."/>
            <person name="Binder M."/>
            <person name="Bloem J."/>
            <person name="Labutti K."/>
            <person name="Salamov A."/>
            <person name="Andreopoulos B."/>
            <person name="Baker S."/>
            <person name="Barry K."/>
            <person name="Bills G."/>
            <person name="Bluhm B."/>
            <person name="Cannon C."/>
            <person name="Castanera R."/>
            <person name="Culley D."/>
            <person name="Daum C."/>
            <person name="Ezra D."/>
            <person name="Gonzalez J."/>
            <person name="Henrissat B."/>
            <person name="Kuo A."/>
            <person name="Liang C."/>
            <person name="Lipzen A."/>
            <person name="Lutzoni F."/>
            <person name="Magnuson J."/>
            <person name="Mondo S."/>
            <person name="Nolan M."/>
            <person name="Ohm R."/>
            <person name="Pangilinan J."/>
            <person name="Park H.-J."/>
            <person name="Ramirez L."/>
            <person name="Alfaro M."/>
            <person name="Sun H."/>
            <person name="Tritt A."/>
            <person name="Yoshinaga Y."/>
            <person name="Zwiers L.-H."/>
            <person name="Turgeon B."/>
            <person name="Goodwin S."/>
            <person name="Spatafora J."/>
            <person name="Crous P."/>
            <person name="Grigoriev I."/>
        </authorList>
    </citation>
    <scope>NUCLEOTIDE SEQUENCE</scope>
    <source>
        <strain evidence="3">CBS 279.74</strain>
    </source>
</reference>
<gene>
    <name evidence="3" type="ORF">K504DRAFT_501141</name>
</gene>
<accession>A0A6G1KF98</accession>
<evidence type="ECO:0000256" key="1">
    <source>
        <dbReference type="SAM" id="MobiDB-lite"/>
    </source>
</evidence>
<name>A0A6G1KF98_9PLEO</name>
<keyword evidence="2" id="KW-1133">Transmembrane helix</keyword>
<keyword evidence="2" id="KW-0472">Membrane</keyword>
<organism evidence="3 4">
    <name type="scientific">Pleomassaria siparia CBS 279.74</name>
    <dbReference type="NCBI Taxonomy" id="1314801"/>
    <lineage>
        <taxon>Eukaryota</taxon>
        <taxon>Fungi</taxon>
        <taxon>Dikarya</taxon>
        <taxon>Ascomycota</taxon>
        <taxon>Pezizomycotina</taxon>
        <taxon>Dothideomycetes</taxon>
        <taxon>Pleosporomycetidae</taxon>
        <taxon>Pleosporales</taxon>
        <taxon>Pleomassariaceae</taxon>
        <taxon>Pleomassaria</taxon>
    </lineage>
</organism>
<evidence type="ECO:0000313" key="3">
    <source>
        <dbReference type="EMBL" id="KAF2711225.1"/>
    </source>
</evidence>
<feature type="region of interest" description="Disordered" evidence="1">
    <location>
        <begin position="1"/>
        <end position="24"/>
    </location>
</feature>
<dbReference type="EMBL" id="MU005768">
    <property type="protein sequence ID" value="KAF2711225.1"/>
    <property type="molecule type" value="Genomic_DNA"/>
</dbReference>
<keyword evidence="2" id="KW-0812">Transmembrane</keyword>
<proteinExistence type="predicted"/>
<evidence type="ECO:0000313" key="4">
    <source>
        <dbReference type="Proteomes" id="UP000799428"/>
    </source>
</evidence>